<dbReference type="EMBL" id="GGEC01057863">
    <property type="protein sequence ID" value="MBX38347.1"/>
    <property type="molecule type" value="Transcribed_RNA"/>
</dbReference>
<proteinExistence type="predicted"/>
<dbReference type="AlphaFoldDB" id="A0A2P2N761"/>
<reference evidence="1" key="1">
    <citation type="submission" date="2018-02" db="EMBL/GenBank/DDBJ databases">
        <title>Rhizophora mucronata_Transcriptome.</title>
        <authorList>
            <person name="Meera S.P."/>
            <person name="Sreeshan A."/>
            <person name="Augustine A."/>
        </authorList>
    </citation>
    <scope>NUCLEOTIDE SEQUENCE</scope>
    <source>
        <tissue evidence="1">Leaf</tissue>
    </source>
</reference>
<organism evidence="1">
    <name type="scientific">Rhizophora mucronata</name>
    <name type="common">Asiatic mangrove</name>
    <dbReference type="NCBI Taxonomy" id="61149"/>
    <lineage>
        <taxon>Eukaryota</taxon>
        <taxon>Viridiplantae</taxon>
        <taxon>Streptophyta</taxon>
        <taxon>Embryophyta</taxon>
        <taxon>Tracheophyta</taxon>
        <taxon>Spermatophyta</taxon>
        <taxon>Magnoliopsida</taxon>
        <taxon>eudicotyledons</taxon>
        <taxon>Gunneridae</taxon>
        <taxon>Pentapetalae</taxon>
        <taxon>rosids</taxon>
        <taxon>fabids</taxon>
        <taxon>Malpighiales</taxon>
        <taxon>Rhizophoraceae</taxon>
        <taxon>Rhizophora</taxon>
    </lineage>
</organism>
<protein>
    <submittedName>
        <fullName evidence="1">Uncharacterized protein</fullName>
    </submittedName>
</protein>
<sequence>MNHHTIKLVLYVYSFVCPAHFDDVSFRGLGVFSPSLKLKSARYKKEENYE</sequence>
<evidence type="ECO:0000313" key="1">
    <source>
        <dbReference type="EMBL" id="MBX38347.1"/>
    </source>
</evidence>
<accession>A0A2P2N761</accession>
<name>A0A2P2N761_RHIMU</name>